<gene>
    <name evidence="3" type="ORF">CSOJ01_12820</name>
</gene>
<accession>A0A8H6IUB0</accession>
<dbReference type="EMBL" id="WIGN01000343">
    <property type="protein sequence ID" value="KAF6798135.1"/>
    <property type="molecule type" value="Genomic_DNA"/>
</dbReference>
<dbReference type="PANTHER" id="PTHR38790:SF9">
    <property type="entry name" value="F-BOX DOMAIN-CONTAINING PROTEIN"/>
    <property type="match status" value="1"/>
</dbReference>
<feature type="domain" description="DUF7730" evidence="2">
    <location>
        <begin position="86"/>
        <end position="253"/>
    </location>
</feature>
<evidence type="ECO:0000259" key="2">
    <source>
        <dbReference type="Pfam" id="PF24864"/>
    </source>
</evidence>
<feature type="region of interest" description="Disordered" evidence="1">
    <location>
        <begin position="18"/>
        <end position="44"/>
    </location>
</feature>
<organism evidence="3 4">
    <name type="scientific">Colletotrichum sojae</name>
    <dbReference type="NCBI Taxonomy" id="2175907"/>
    <lineage>
        <taxon>Eukaryota</taxon>
        <taxon>Fungi</taxon>
        <taxon>Dikarya</taxon>
        <taxon>Ascomycota</taxon>
        <taxon>Pezizomycotina</taxon>
        <taxon>Sordariomycetes</taxon>
        <taxon>Hypocreomycetidae</taxon>
        <taxon>Glomerellales</taxon>
        <taxon>Glomerellaceae</taxon>
        <taxon>Colletotrichum</taxon>
        <taxon>Colletotrichum orchidearum species complex</taxon>
    </lineage>
</organism>
<evidence type="ECO:0000256" key="1">
    <source>
        <dbReference type="SAM" id="MobiDB-lite"/>
    </source>
</evidence>
<feature type="region of interest" description="Disordered" evidence="1">
    <location>
        <begin position="57"/>
        <end position="91"/>
    </location>
</feature>
<reference evidence="3 4" key="1">
    <citation type="journal article" date="2020" name="Phytopathology">
        <title>Genome Sequence Resources of Colletotrichum truncatum, C. plurivorum, C. musicola, and C. sojae: Four Species Pathogenic to Soybean (Glycine max).</title>
        <authorList>
            <person name="Rogerio F."/>
            <person name="Boufleur T.R."/>
            <person name="Ciampi-Guillardi M."/>
            <person name="Sukno S.A."/>
            <person name="Thon M.R."/>
            <person name="Massola Junior N.S."/>
            <person name="Baroncelli R."/>
        </authorList>
    </citation>
    <scope>NUCLEOTIDE SEQUENCE [LARGE SCALE GENOMIC DNA]</scope>
    <source>
        <strain evidence="3 4">LFN0009</strain>
    </source>
</reference>
<keyword evidence="4" id="KW-1185">Reference proteome</keyword>
<dbReference type="Pfam" id="PF24864">
    <property type="entry name" value="DUF7730"/>
    <property type="match status" value="1"/>
</dbReference>
<dbReference type="InterPro" id="IPR056632">
    <property type="entry name" value="DUF7730"/>
</dbReference>
<feature type="compositionally biased region" description="Basic and acidic residues" evidence="1">
    <location>
        <begin position="60"/>
        <end position="70"/>
    </location>
</feature>
<evidence type="ECO:0000313" key="4">
    <source>
        <dbReference type="Proteomes" id="UP000652219"/>
    </source>
</evidence>
<dbReference type="Proteomes" id="UP000652219">
    <property type="component" value="Unassembled WGS sequence"/>
</dbReference>
<dbReference type="AlphaFoldDB" id="A0A8H6IUB0"/>
<name>A0A8H6IUB0_9PEZI</name>
<feature type="compositionally biased region" description="Low complexity" evidence="1">
    <location>
        <begin position="34"/>
        <end position="44"/>
    </location>
</feature>
<evidence type="ECO:0000313" key="3">
    <source>
        <dbReference type="EMBL" id="KAF6798135.1"/>
    </source>
</evidence>
<comment type="caution">
    <text evidence="3">The sequence shown here is derived from an EMBL/GenBank/DDBJ whole genome shotgun (WGS) entry which is preliminary data.</text>
</comment>
<proteinExistence type="predicted"/>
<sequence>MDQPGLIRRASRKALSKLRRSLSRDTWSTRDDQSSISQRSGRSSFSTLASSLFTTTTTIAEHDDEYKPADEPIPEDPERESPPDYHQGQSAFFRNLPPEIRDQIYREYFVASGVERHVFLIKARIHFSPCITRHDAPDERQLGLARDFERSAEEVQYHPEWFDRLQSTWCNHWRCEKLWQDIQAGREVDYNRGTNQGFMGLLLSCKRMYEESVEHFRESKVLNITDGPTFQRIIKCPRPSYFQGARYINLSLRRDSGSWLYLNSVAVWHIIRESGMGVRRLYIWLDAECPLTRRLLTEFRELYNNLPDDLADRVVIDFPCDADDGFWAWGGGVERETFGQCLEGGVGVGGGGRPEKLPALVPNFRAVGRGRPRFNETNWRGFVTSQDAGRPRPRVLTVGNPFEDMQLYGKEIFADR</sequence>
<dbReference type="PANTHER" id="PTHR38790">
    <property type="entry name" value="2EXR DOMAIN-CONTAINING PROTEIN-RELATED"/>
    <property type="match status" value="1"/>
</dbReference>
<protein>
    <recommendedName>
        <fullName evidence="2">DUF7730 domain-containing protein</fullName>
    </recommendedName>
</protein>